<reference evidence="2" key="1">
    <citation type="submission" date="2013-05" db="EMBL/GenBank/DDBJ databases">
        <title>Genome assembly of Cystobacter fuscus DSM 2262.</title>
        <authorList>
            <person name="Sharma G."/>
            <person name="Khatri I."/>
            <person name="Kaur C."/>
            <person name="Mayilraj S."/>
            <person name="Subramanian S."/>
        </authorList>
    </citation>
    <scope>NUCLEOTIDE SEQUENCE [LARGE SCALE GENOMIC DNA]</scope>
    <source>
        <strain evidence="2">DSM 2262</strain>
    </source>
</reference>
<dbReference type="EMBL" id="ANAH02000057">
    <property type="protein sequence ID" value="EPX57490.1"/>
    <property type="molecule type" value="Genomic_DNA"/>
</dbReference>
<dbReference type="RefSeq" id="WP_002632699.1">
    <property type="nucleotide sequence ID" value="NZ_ANAH02000057.1"/>
</dbReference>
<comment type="caution">
    <text evidence="2">The sequence shown here is derived from an EMBL/GenBank/DDBJ whole genome shotgun (WGS) entry which is preliminary data.</text>
</comment>
<protein>
    <submittedName>
        <fullName evidence="2">Uncharacterized protein</fullName>
    </submittedName>
</protein>
<keyword evidence="3" id="KW-1185">Reference proteome</keyword>
<proteinExistence type="predicted"/>
<sequence length="58" mass="6609">MPRTIPQTLARGDRPGLNGRSRRVNGRAVQSLQSTDEDFERDVRRATAQFEALKKARK</sequence>
<dbReference type="Proteomes" id="UP000011682">
    <property type="component" value="Unassembled WGS sequence"/>
</dbReference>
<gene>
    <name evidence="2" type="ORF">D187_006203</name>
</gene>
<organism evidence="2 3">
    <name type="scientific">Cystobacter fuscus (strain ATCC 25194 / DSM 2262 / NBRC 100088 / M29)</name>
    <dbReference type="NCBI Taxonomy" id="1242864"/>
    <lineage>
        <taxon>Bacteria</taxon>
        <taxon>Pseudomonadati</taxon>
        <taxon>Myxococcota</taxon>
        <taxon>Myxococcia</taxon>
        <taxon>Myxococcales</taxon>
        <taxon>Cystobacterineae</taxon>
        <taxon>Archangiaceae</taxon>
        <taxon>Cystobacter</taxon>
    </lineage>
</organism>
<accession>S9NZ39</accession>
<evidence type="ECO:0000256" key="1">
    <source>
        <dbReference type="SAM" id="MobiDB-lite"/>
    </source>
</evidence>
<name>S9NZ39_CYSF2</name>
<evidence type="ECO:0000313" key="2">
    <source>
        <dbReference type="EMBL" id="EPX57490.1"/>
    </source>
</evidence>
<feature type="region of interest" description="Disordered" evidence="1">
    <location>
        <begin position="1"/>
        <end position="40"/>
    </location>
</feature>
<dbReference type="AlphaFoldDB" id="S9NZ39"/>
<evidence type="ECO:0000313" key="3">
    <source>
        <dbReference type="Proteomes" id="UP000011682"/>
    </source>
</evidence>